<evidence type="ECO:0000256" key="2">
    <source>
        <dbReference type="ARBA" id="ARBA00023170"/>
    </source>
</evidence>
<keyword evidence="4" id="KW-0472">Membrane</keyword>
<evidence type="ECO:0000313" key="6">
    <source>
        <dbReference type="Proteomes" id="UP000518266"/>
    </source>
</evidence>
<feature type="region of interest" description="Disordered" evidence="3">
    <location>
        <begin position="537"/>
        <end position="582"/>
    </location>
</feature>
<feature type="transmembrane region" description="Helical" evidence="4">
    <location>
        <begin position="426"/>
        <end position="445"/>
    </location>
</feature>
<dbReference type="InterPro" id="IPR051963">
    <property type="entry name" value="Adhesion_GPCR_A"/>
</dbReference>
<organism evidence="5 6">
    <name type="scientific">Dissostichus mawsoni</name>
    <name type="common">Antarctic cod</name>
    <dbReference type="NCBI Taxonomy" id="36200"/>
    <lineage>
        <taxon>Eukaryota</taxon>
        <taxon>Metazoa</taxon>
        <taxon>Chordata</taxon>
        <taxon>Craniata</taxon>
        <taxon>Vertebrata</taxon>
        <taxon>Euteleostomi</taxon>
        <taxon>Actinopterygii</taxon>
        <taxon>Neopterygii</taxon>
        <taxon>Teleostei</taxon>
        <taxon>Neoteleostei</taxon>
        <taxon>Acanthomorphata</taxon>
        <taxon>Eupercaria</taxon>
        <taxon>Perciformes</taxon>
        <taxon>Notothenioidei</taxon>
        <taxon>Nototheniidae</taxon>
        <taxon>Dissostichus</taxon>
    </lineage>
</organism>
<feature type="transmembrane region" description="Helical" evidence="4">
    <location>
        <begin position="51"/>
        <end position="72"/>
    </location>
</feature>
<feature type="transmembrane region" description="Helical" evidence="4">
    <location>
        <begin position="399"/>
        <end position="420"/>
    </location>
</feature>
<evidence type="ECO:0008006" key="7">
    <source>
        <dbReference type="Google" id="ProtNLM"/>
    </source>
</evidence>
<dbReference type="OrthoDB" id="10031018at2759"/>
<sequence>MKRVLSFPPYPGDYLHPVVYACTAVMLLCLLVSIMTYIVHHSVIRISRNGWHTLLNFLFHTGLTFGVFAGGINQINLPFVCQIVNPKKYFPVHDIRKLLSDDQVDTLLAFHAIMAVIFSGHGKKTAWQVFEQHHTDLTGLGKGPLTEGIVTSTDKCICKMYGVPEVDTCNKARVKLFCKGRPQETLPPTSDAVKFHIMRSHYQSTIWNQAHRPHPDLPPVDEMGWMHKEGHLQGVHFMWVYQGMPQPTLQLQVGIVLHYASLSTMLWLTFTARNICKDVSKDPLRAHKRTGSAQTRTKPTILSCWMAWEPSLGGFYAPVSFLVLVVCVYLLCSYIQLKRHPEKKYELRLLCEEQQQLSSSESNHHCHTDTGGSLGDCPQFATGVSVLANEHSFKSQLRATAFTLFLFLSTWALGALAVSLGHFLDMIFSCLYGAFCVTLGLFLLIQHCAKRDDVWHRWWACCPSKSKSENRNGDRQNQRQELHQSHCHLSSPCSGKQPLLSPYIVPSSYHTPPSHSSPTNHTGPCCVAVMSPVTAPLSPLPEQLPSPHLQTLSEEPPRPTLPLQSCLNDRTKSRSFNRPRPCLQDYRSHLTSTSMDGSVHSPHLDSPHAPHHLAGSPLVCQSPHPDLQLPCPSPLLDKQLASCQSLLRQNSCHSVQDSIASCHSHAHNMHDSITSCHSLLMPSHGVHTCQWHMYSSADHSSTTSCCEKPDPFTLQYQQDPDTYSSVSKTRDKEKDNLCVEEQGFPRNTLPRHGTMGRRGTTIGRNRSLQEEGLFGSDGPGTIRTGPWKNETTV</sequence>
<feature type="transmembrane region" description="Helical" evidence="4">
    <location>
        <begin position="315"/>
        <end position="335"/>
    </location>
</feature>
<comment type="similarity">
    <text evidence="1">Belongs to the G-protein coupled receptor 2 family. Adhesion G-protein coupled receptor (ADGR) subfamily.</text>
</comment>
<dbReference type="GO" id="GO:0007166">
    <property type="term" value="P:cell surface receptor signaling pathway"/>
    <property type="evidence" value="ECO:0007669"/>
    <property type="project" value="TreeGrafter"/>
</dbReference>
<evidence type="ECO:0000256" key="3">
    <source>
        <dbReference type="SAM" id="MobiDB-lite"/>
    </source>
</evidence>
<dbReference type="GO" id="GO:0005886">
    <property type="term" value="C:plasma membrane"/>
    <property type="evidence" value="ECO:0007669"/>
    <property type="project" value="TreeGrafter"/>
</dbReference>
<comment type="caution">
    <text evidence="5">The sequence shown here is derived from an EMBL/GenBank/DDBJ whole genome shotgun (WGS) entry which is preliminary data.</text>
</comment>
<accession>A0A7J5YQ92</accession>
<dbReference type="PANTHER" id="PTHR45930">
    <property type="entry name" value="G-PROTEIN COUPLED RECEPTOR 124-LIKE PROTEIN"/>
    <property type="match status" value="1"/>
</dbReference>
<evidence type="ECO:0000256" key="1">
    <source>
        <dbReference type="ARBA" id="ARBA00007343"/>
    </source>
</evidence>
<dbReference type="EMBL" id="JAAKFY010000009">
    <property type="protein sequence ID" value="KAF3851734.1"/>
    <property type="molecule type" value="Genomic_DNA"/>
</dbReference>
<dbReference type="GO" id="GO:0014069">
    <property type="term" value="C:postsynaptic density"/>
    <property type="evidence" value="ECO:0007669"/>
    <property type="project" value="TreeGrafter"/>
</dbReference>
<evidence type="ECO:0000256" key="4">
    <source>
        <dbReference type="SAM" id="Phobius"/>
    </source>
</evidence>
<proteinExistence type="inferred from homology"/>
<dbReference type="PANTHER" id="PTHR45930:SF3">
    <property type="entry name" value="ADHESION G PROTEIN-COUPLED RECEPTOR A1"/>
    <property type="match status" value="1"/>
</dbReference>
<dbReference type="Gene3D" id="1.20.1070.10">
    <property type="entry name" value="Rhodopsin 7-helix transmembrane proteins"/>
    <property type="match status" value="1"/>
</dbReference>
<keyword evidence="6" id="KW-1185">Reference proteome</keyword>
<keyword evidence="2" id="KW-0675">Receptor</keyword>
<name>A0A7J5YQ92_DISMA</name>
<dbReference type="AlphaFoldDB" id="A0A7J5YQ92"/>
<dbReference type="GO" id="GO:0098978">
    <property type="term" value="C:glutamatergic synapse"/>
    <property type="evidence" value="ECO:0007669"/>
    <property type="project" value="TreeGrafter"/>
</dbReference>
<keyword evidence="4" id="KW-0812">Transmembrane</keyword>
<gene>
    <name evidence="5" type="ORF">F7725_005089</name>
</gene>
<feature type="region of interest" description="Disordered" evidence="3">
    <location>
        <begin position="770"/>
        <end position="793"/>
    </location>
</feature>
<protein>
    <recommendedName>
        <fullName evidence="7">Adhesion G protein-coupled receptor A1</fullName>
    </recommendedName>
</protein>
<feature type="transmembrane region" description="Helical" evidence="4">
    <location>
        <begin position="18"/>
        <end position="39"/>
    </location>
</feature>
<reference evidence="5 6" key="1">
    <citation type="submission" date="2020-03" db="EMBL/GenBank/DDBJ databases">
        <title>Dissostichus mawsoni Genome sequencing and assembly.</title>
        <authorList>
            <person name="Park H."/>
        </authorList>
    </citation>
    <scope>NUCLEOTIDE SEQUENCE [LARGE SCALE GENOMIC DNA]</scope>
    <source>
        <strain evidence="5">DM0001</strain>
        <tissue evidence="5">Muscle</tissue>
    </source>
</reference>
<keyword evidence="4" id="KW-1133">Transmembrane helix</keyword>
<dbReference type="Proteomes" id="UP000518266">
    <property type="component" value="Unassembled WGS sequence"/>
</dbReference>
<evidence type="ECO:0000313" key="5">
    <source>
        <dbReference type="EMBL" id="KAF3851734.1"/>
    </source>
</evidence>